<dbReference type="EMBL" id="UOGD01000043">
    <property type="protein sequence ID" value="VAX16026.1"/>
    <property type="molecule type" value="Genomic_DNA"/>
</dbReference>
<reference evidence="9" key="1">
    <citation type="submission" date="2018-06" db="EMBL/GenBank/DDBJ databases">
        <authorList>
            <person name="Zhirakovskaya E."/>
        </authorList>
    </citation>
    <scope>NUCLEOTIDE SEQUENCE</scope>
</reference>
<dbReference type="FunFam" id="3.40.390.10:FF:000009">
    <property type="entry name" value="Oligopeptidase A"/>
    <property type="match status" value="1"/>
</dbReference>
<dbReference type="AlphaFoldDB" id="A0A3B1BCL9"/>
<keyword evidence="3" id="KW-0645">Protease</keyword>
<keyword evidence="5 9" id="KW-0378">Hydrolase</keyword>
<name>A0A3B1BCL9_9ZZZZ</name>
<dbReference type="EC" id="3.4.15.5" evidence="9"/>
<evidence type="ECO:0000256" key="5">
    <source>
        <dbReference type="ARBA" id="ARBA00022801"/>
    </source>
</evidence>
<dbReference type="GO" id="GO:0008241">
    <property type="term" value="F:peptidyl-dipeptidase activity"/>
    <property type="evidence" value="ECO:0007669"/>
    <property type="project" value="UniProtKB-EC"/>
</dbReference>
<feature type="domain" description="Peptidase M3A/M3B catalytic" evidence="8">
    <location>
        <begin position="249"/>
        <end position="669"/>
    </location>
</feature>
<dbReference type="GO" id="GO:0046872">
    <property type="term" value="F:metal ion binding"/>
    <property type="evidence" value="ECO:0007669"/>
    <property type="project" value="UniProtKB-KW"/>
</dbReference>
<dbReference type="Pfam" id="PF01432">
    <property type="entry name" value="Peptidase_M3"/>
    <property type="match status" value="1"/>
</dbReference>
<dbReference type="Gene3D" id="1.10.1370.10">
    <property type="entry name" value="Neurolysin, domain 3"/>
    <property type="match status" value="1"/>
</dbReference>
<keyword evidence="6" id="KW-0862">Zinc</keyword>
<keyword evidence="7" id="KW-0482">Metalloprotease</keyword>
<dbReference type="InterPro" id="IPR045090">
    <property type="entry name" value="Pept_M3A_M3B"/>
</dbReference>
<accession>A0A3B1BCL9</accession>
<dbReference type="PANTHER" id="PTHR43660:SF1">
    <property type="entry name" value="DIPEPTIDYL CARBOXYPEPTIDASE"/>
    <property type="match status" value="1"/>
</dbReference>
<evidence type="ECO:0000259" key="8">
    <source>
        <dbReference type="Pfam" id="PF01432"/>
    </source>
</evidence>
<dbReference type="InterPro" id="IPR001567">
    <property type="entry name" value="Pept_M3A_M3B_dom"/>
</dbReference>
<comment type="cofactor">
    <cofactor evidence="1">
        <name>Zn(2+)</name>
        <dbReference type="ChEBI" id="CHEBI:29105"/>
    </cofactor>
</comment>
<dbReference type="GO" id="GO:0004180">
    <property type="term" value="F:carboxypeptidase activity"/>
    <property type="evidence" value="ECO:0007669"/>
    <property type="project" value="UniProtKB-KW"/>
</dbReference>
<evidence type="ECO:0000313" key="9">
    <source>
        <dbReference type="EMBL" id="VAX16026.1"/>
    </source>
</evidence>
<keyword evidence="4" id="KW-0479">Metal-binding</keyword>
<dbReference type="InterPro" id="IPR024079">
    <property type="entry name" value="MetalloPept_cat_dom_sf"/>
</dbReference>
<dbReference type="GO" id="GO:0006508">
    <property type="term" value="P:proteolysis"/>
    <property type="evidence" value="ECO:0007669"/>
    <property type="project" value="UniProtKB-KW"/>
</dbReference>
<dbReference type="PROSITE" id="PS51257">
    <property type="entry name" value="PROKAR_LIPOPROTEIN"/>
    <property type="match status" value="1"/>
</dbReference>
<proteinExistence type="inferred from homology"/>
<dbReference type="CDD" id="cd06456">
    <property type="entry name" value="M3A_DCP"/>
    <property type="match status" value="1"/>
</dbReference>
<gene>
    <name evidence="9" type="ORF">MNBD_IGNAVI01-2002</name>
</gene>
<dbReference type="InterPro" id="IPR034005">
    <property type="entry name" value="M3A_DCP"/>
</dbReference>
<evidence type="ECO:0000256" key="7">
    <source>
        <dbReference type="ARBA" id="ARBA00023049"/>
    </source>
</evidence>
<dbReference type="Gene3D" id="1.20.1050.40">
    <property type="entry name" value="Endopeptidase. Chain P, domain 1"/>
    <property type="match status" value="1"/>
</dbReference>
<comment type="similarity">
    <text evidence="2">Belongs to the peptidase M3 family.</text>
</comment>
<dbReference type="PANTHER" id="PTHR43660">
    <property type="entry name" value="DIPEPTIDYL CARBOXYPEPTIDASE"/>
    <property type="match status" value="1"/>
</dbReference>
<dbReference type="Gene3D" id="3.40.390.10">
    <property type="entry name" value="Collagenase (Catalytic Domain)"/>
    <property type="match status" value="1"/>
</dbReference>
<dbReference type="GO" id="GO:0004222">
    <property type="term" value="F:metalloendopeptidase activity"/>
    <property type="evidence" value="ECO:0007669"/>
    <property type="project" value="InterPro"/>
</dbReference>
<organism evidence="9">
    <name type="scientific">hydrothermal vent metagenome</name>
    <dbReference type="NCBI Taxonomy" id="652676"/>
    <lineage>
        <taxon>unclassified sequences</taxon>
        <taxon>metagenomes</taxon>
        <taxon>ecological metagenomes</taxon>
    </lineage>
</organism>
<dbReference type="GO" id="GO:0005829">
    <property type="term" value="C:cytosol"/>
    <property type="evidence" value="ECO:0007669"/>
    <property type="project" value="UniProtKB-ARBA"/>
</dbReference>
<dbReference type="InterPro" id="IPR024080">
    <property type="entry name" value="Neurolysin/TOP_N"/>
</dbReference>
<feature type="non-terminal residue" evidence="9">
    <location>
        <position position="669"/>
    </location>
</feature>
<dbReference type="InterPro" id="IPR024077">
    <property type="entry name" value="Neurolysin/TOP_dom2"/>
</dbReference>
<evidence type="ECO:0000256" key="2">
    <source>
        <dbReference type="ARBA" id="ARBA00006040"/>
    </source>
</evidence>
<evidence type="ECO:0000256" key="1">
    <source>
        <dbReference type="ARBA" id="ARBA00001947"/>
    </source>
</evidence>
<sequence length="669" mass="77430">MKVKIMITIAAILLLSSCSSNEDKNPLLEKWDTPFETPPFDEIKNEDYLPAFKEAIKLHNEEIEKIANSKDDPTFENTIEAMEYSGELLTRVRNVFGAMRGTMNSDELQAISKEVVPMLSKHQDDINLNASLFSRVKTVYNKRDELDLTTEQKTLLDKYYKGFVRGGADLNDKDKEKFREINKELSLLSLKFGENVLAENNKFELIIDNKADLDGLSESIKTAAAETAKEKGYENKWVFTIQKPSMIPFLQYSTKRDLRKKIYTAYFMKGDHNDELDNKKILTKIVMLRLKRANMLGYKTHADYVLDEQMAKTPKNVYELLDKVWKPALKKAKAERAEMQKMIKTEGNNFKLKSWDWWYYAEKIKKEKYDLDENELRPYFEVNNVINGVFGLATSLFGIQFVERDDIQKYHPDVKVFEVKEADGKHIGILYTDYFPRASKRSGAWMDEFRRQHKKEGKMITPIIYNVGNFSKPTGDKPALLSLDEVETLFHEFGHALHGLLSNCTYPSVAATETPRDFVEFPSQVMENWALHPDVLKSYAKHYKTGEVIPKELVNKIEKSSLFNQGFATVEYIAASYLDMDWHTIAEEKELDVNKFENRSMSKIGLIPEIKPRYRSTYFNHIFSGGYSSGYYSYLWSEVLDADAFNAFVESGDVLNKELAAKYRKYILS</sequence>
<protein>
    <submittedName>
        <fullName evidence="9">Dipeptidyl carboxypeptidase Dcp</fullName>
        <ecNumber evidence="9">3.4.15.5</ecNumber>
    </submittedName>
</protein>
<dbReference type="SUPFAM" id="SSF55486">
    <property type="entry name" value="Metalloproteases ('zincins'), catalytic domain"/>
    <property type="match status" value="1"/>
</dbReference>
<evidence type="ECO:0000256" key="3">
    <source>
        <dbReference type="ARBA" id="ARBA00022670"/>
    </source>
</evidence>
<keyword evidence="9" id="KW-0121">Carboxypeptidase</keyword>
<evidence type="ECO:0000256" key="6">
    <source>
        <dbReference type="ARBA" id="ARBA00022833"/>
    </source>
</evidence>
<evidence type="ECO:0000256" key="4">
    <source>
        <dbReference type="ARBA" id="ARBA00022723"/>
    </source>
</evidence>